<sequence>MGTVEEHFERLYRSREDPWALRSNWYERRKRELLLAALSRERYAHAFEPGCGEGDMTLRLAQRCDRVCAVDLSGTAIRRCRRRVAAQRLDGVQALTRDLPAQWPAHTEGAFDLGVLSEFGYYLNDAEMARFLRLLGRSLRPGAELVACHWRRDFSDRRLATDALHEAIGSLPGMTWLVRHREPEFRLDSWRMQTAREGWDDDRNLHTRP</sequence>
<dbReference type="InterPro" id="IPR041698">
    <property type="entry name" value="Methyltransf_25"/>
</dbReference>
<dbReference type="SUPFAM" id="SSF53335">
    <property type="entry name" value="S-adenosyl-L-methionine-dependent methyltransferases"/>
    <property type="match status" value="1"/>
</dbReference>
<accession>A0A446D052</accession>
<evidence type="ECO:0000259" key="1">
    <source>
        <dbReference type="Pfam" id="PF13649"/>
    </source>
</evidence>
<dbReference type="PANTHER" id="PTHR43464">
    <property type="entry name" value="METHYLTRANSFERASE"/>
    <property type="match status" value="1"/>
</dbReference>
<protein>
    <recommendedName>
        <fullName evidence="1">Methyltransferase domain-containing protein</fullName>
    </recommendedName>
</protein>
<gene>
    <name evidence="2" type="ORF">AVE30378_05813</name>
</gene>
<feature type="domain" description="Methyltransferase" evidence="1">
    <location>
        <begin position="49"/>
        <end position="142"/>
    </location>
</feature>
<evidence type="ECO:0000313" key="3">
    <source>
        <dbReference type="Proteomes" id="UP000289465"/>
    </source>
</evidence>
<reference evidence="2 3" key="1">
    <citation type="submission" date="2018-07" db="EMBL/GenBank/DDBJ databases">
        <authorList>
            <person name="Peeters C."/>
        </authorList>
    </citation>
    <scope>NUCLEOTIDE SEQUENCE [LARGE SCALE GENOMIC DNA]</scope>
    <source>
        <strain evidence="2 3">LMG 30378</strain>
    </source>
</reference>
<dbReference type="InterPro" id="IPR029063">
    <property type="entry name" value="SAM-dependent_MTases_sf"/>
</dbReference>
<name>A0A446D052_9BURK</name>
<dbReference type="CDD" id="cd02440">
    <property type="entry name" value="AdoMet_MTases"/>
    <property type="match status" value="1"/>
</dbReference>
<evidence type="ECO:0000313" key="2">
    <source>
        <dbReference type="EMBL" id="SSW73463.1"/>
    </source>
</evidence>
<proteinExistence type="predicted"/>
<dbReference type="Gene3D" id="3.40.50.150">
    <property type="entry name" value="Vaccinia Virus protein VP39"/>
    <property type="match status" value="1"/>
</dbReference>
<dbReference type="EMBL" id="UFQC01000052">
    <property type="protein sequence ID" value="SSW73463.1"/>
    <property type="molecule type" value="Genomic_DNA"/>
</dbReference>
<dbReference type="AlphaFoldDB" id="A0A446D052"/>
<dbReference type="GO" id="GO:0008168">
    <property type="term" value="F:methyltransferase activity"/>
    <property type="evidence" value="ECO:0007669"/>
    <property type="project" value="TreeGrafter"/>
</dbReference>
<dbReference type="OrthoDB" id="116799at2"/>
<dbReference type="Pfam" id="PF13649">
    <property type="entry name" value="Methyltransf_25"/>
    <property type="match status" value="1"/>
</dbReference>
<dbReference type="RefSeq" id="WP_129246301.1">
    <property type="nucleotide sequence ID" value="NZ_UFQC01000052.1"/>
</dbReference>
<dbReference type="Proteomes" id="UP000289465">
    <property type="component" value="Unassembled WGS sequence"/>
</dbReference>
<organism evidence="2 3">
    <name type="scientific">Achromobacter veterisilvae</name>
    <dbReference type="NCBI Taxonomy" id="2069367"/>
    <lineage>
        <taxon>Bacteria</taxon>
        <taxon>Pseudomonadati</taxon>
        <taxon>Pseudomonadota</taxon>
        <taxon>Betaproteobacteria</taxon>
        <taxon>Burkholderiales</taxon>
        <taxon>Alcaligenaceae</taxon>
        <taxon>Achromobacter</taxon>
    </lineage>
</organism>